<keyword evidence="3" id="KW-1185">Reference proteome</keyword>
<dbReference type="Proteomes" id="UP001367676">
    <property type="component" value="Unassembled WGS sequence"/>
</dbReference>
<dbReference type="SUPFAM" id="SSF48726">
    <property type="entry name" value="Immunoglobulin"/>
    <property type="match status" value="1"/>
</dbReference>
<sequence length="338" mass="37013">MAPSGPSCSGSNWSCPPYANMGLRRLRGMSSESAGCPSPGNPWHSLQLTVRTIHEGHTIWLIPPAQTSNLPQSSALAIDDYSNECLSQQCQIKEIKGKPAGNSIAALNPIVNAAEGSGTVNLCCNFGPTKKDPLVKWLKNDKEVLSGGRYFTNKAQKKVSCLTIMTVKEEDLGTFTCQFAIDQPDSKSSASAQIELTGIPVTPELLEVTSDLSKTPILKWKEKSFLPLTSYQVRVKKQEQTDREWLVQANKTISSDNKEEINEQSLDSLSNGVYDVELIVQNKFGSARLVSNNKVAVDRSEHEVIAAEAVTLMTRRNLGELSCLEIVKRVSFKFLPVA</sequence>
<gene>
    <name evidence="2" type="ORF">V9T40_010011</name>
</gene>
<evidence type="ECO:0000259" key="1">
    <source>
        <dbReference type="PROSITE" id="PS50835"/>
    </source>
</evidence>
<dbReference type="Gene3D" id="2.60.40.10">
    <property type="entry name" value="Immunoglobulins"/>
    <property type="match status" value="1"/>
</dbReference>
<comment type="caution">
    <text evidence="2">The sequence shown here is derived from an EMBL/GenBank/DDBJ whole genome shotgun (WGS) entry which is preliminary data.</text>
</comment>
<dbReference type="PROSITE" id="PS50835">
    <property type="entry name" value="IG_LIKE"/>
    <property type="match status" value="1"/>
</dbReference>
<dbReference type="Pfam" id="PF07679">
    <property type="entry name" value="I-set"/>
    <property type="match status" value="1"/>
</dbReference>
<evidence type="ECO:0000313" key="2">
    <source>
        <dbReference type="EMBL" id="KAK7597786.1"/>
    </source>
</evidence>
<proteinExistence type="predicted"/>
<dbReference type="AlphaFoldDB" id="A0AAN9Y794"/>
<dbReference type="InterPro" id="IPR013783">
    <property type="entry name" value="Ig-like_fold"/>
</dbReference>
<protein>
    <recommendedName>
        <fullName evidence="1">Ig-like domain-containing protein</fullName>
    </recommendedName>
</protein>
<feature type="domain" description="Ig-like" evidence="1">
    <location>
        <begin position="99"/>
        <end position="197"/>
    </location>
</feature>
<accession>A0AAN9Y794</accession>
<evidence type="ECO:0000313" key="3">
    <source>
        <dbReference type="Proteomes" id="UP001367676"/>
    </source>
</evidence>
<dbReference type="InterPro" id="IPR013098">
    <property type="entry name" value="Ig_I-set"/>
</dbReference>
<dbReference type="InterPro" id="IPR036179">
    <property type="entry name" value="Ig-like_dom_sf"/>
</dbReference>
<dbReference type="InterPro" id="IPR007110">
    <property type="entry name" value="Ig-like_dom"/>
</dbReference>
<reference evidence="2 3" key="1">
    <citation type="submission" date="2024-03" db="EMBL/GenBank/DDBJ databases">
        <title>Adaptation during the transition from Ophiocordyceps entomopathogen to insect associate is accompanied by gene loss and intensified selection.</title>
        <authorList>
            <person name="Ward C.M."/>
            <person name="Onetto C.A."/>
            <person name="Borneman A.R."/>
        </authorList>
    </citation>
    <scope>NUCLEOTIDE SEQUENCE [LARGE SCALE GENOMIC DNA]</scope>
    <source>
        <strain evidence="2">AWRI1</strain>
        <tissue evidence="2">Single Adult Female</tissue>
    </source>
</reference>
<organism evidence="2 3">
    <name type="scientific">Parthenolecanium corni</name>
    <dbReference type="NCBI Taxonomy" id="536013"/>
    <lineage>
        <taxon>Eukaryota</taxon>
        <taxon>Metazoa</taxon>
        <taxon>Ecdysozoa</taxon>
        <taxon>Arthropoda</taxon>
        <taxon>Hexapoda</taxon>
        <taxon>Insecta</taxon>
        <taxon>Pterygota</taxon>
        <taxon>Neoptera</taxon>
        <taxon>Paraneoptera</taxon>
        <taxon>Hemiptera</taxon>
        <taxon>Sternorrhyncha</taxon>
        <taxon>Coccoidea</taxon>
        <taxon>Coccidae</taxon>
        <taxon>Parthenolecanium</taxon>
    </lineage>
</organism>
<name>A0AAN9Y794_9HEMI</name>
<dbReference type="EMBL" id="JBBCAQ010000017">
    <property type="protein sequence ID" value="KAK7597786.1"/>
    <property type="molecule type" value="Genomic_DNA"/>
</dbReference>